<keyword evidence="1" id="KW-0812">Transmembrane</keyword>
<evidence type="ECO:0000313" key="2">
    <source>
        <dbReference type="EMBL" id="UWP80437.1"/>
    </source>
</evidence>
<accession>A0ABY5VRN9</accession>
<name>A0ABY5VRN9_9ACTN</name>
<dbReference type="Proteomes" id="UP001059617">
    <property type="component" value="Chromosome"/>
</dbReference>
<dbReference type="RefSeq" id="WP_259858197.1">
    <property type="nucleotide sequence ID" value="NZ_BAAAST010000042.1"/>
</dbReference>
<keyword evidence="1" id="KW-0472">Membrane</keyword>
<reference evidence="2" key="1">
    <citation type="submission" date="2021-04" db="EMBL/GenBank/DDBJ databases">
        <authorList>
            <person name="Hartkoorn R.C."/>
            <person name="Beaudoing E."/>
            <person name="Hot D."/>
        </authorList>
    </citation>
    <scope>NUCLEOTIDE SEQUENCE</scope>
    <source>
        <strain evidence="2">NRRL B-16292</strain>
    </source>
</reference>
<keyword evidence="1" id="KW-1133">Transmembrane helix</keyword>
<evidence type="ECO:0008006" key="4">
    <source>
        <dbReference type="Google" id="ProtNLM"/>
    </source>
</evidence>
<sequence length="228" mass="26802">MGDKILPVLLGGLITLVGTFLVQLYVVPRVQARTRRLERWEKDVIELVALIEEQLPLAVEAYHMASLGPRIARQRRNDPEADHDRLEMLLAEWTGEQREAREALGEKMSRLDVLHRRVRRENADAPYWTLLADQRRHFRIPIMQVDIWRIDEDANPEDEEWETAWKRIDEEREKLLNVVLQIAEPPKPPRRPRLRTATRVRGIFGGVRRRLSLSVGSRPERVPKLRQD</sequence>
<evidence type="ECO:0000313" key="3">
    <source>
        <dbReference type="Proteomes" id="UP001059617"/>
    </source>
</evidence>
<gene>
    <name evidence="2" type="ORF">Dfulv_35490</name>
</gene>
<feature type="transmembrane region" description="Helical" evidence="1">
    <location>
        <begin position="6"/>
        <end position="27"/>
    </location>
</feature>
<reference evidence="2" key="2">
    <citation type="submission" date="2022-09" db="EMBL/GenBank/DDBJ databases">
        <title>Biosynthetic gene clusters of Dactylosporangioum fulvum.</title>
        <authorList>
            <person name="Caradec T."/>
        </authorList>
    </citation>
    <scope>NUCLEOTIDE SEQUENCE</scope>
    <source>
        <strain evidence="2">NRRL B-16292</strain>
    </source>
</reference>
<proteinExistence type="predicted"/>
<evidence type="ECO:0000256" key="1">
    <source>
        <dbReference type="SAM" id="Phobius"/>
    </source>
</evidence>
<organism evidence="2 3">
    <name type="scientific">Dactylosporangium fulvum</name>
    <dbReference type="NCBI Taxonomy" id="53359"/>
    <lineage>
        <taxon>Bacteria</taxon>
        <taxon>Bacillati</taxon>
        <taxon>Actinomycetota</taxon>
        <taxon>Actinomycetes</taxon>
        <taxon>Micromonosporales</taxon>
        <taxon>Micromonosporaceae</taxon>
        <taxon>Dactylosporangium</taxon>
    </lineage>
</organism>
<dbReference type="EMBL" id="CP073720">
    <property type="protein sequence ID" value="UWP80437.1"/>
    <property type="molecule type" value="Genomic_DNA"/>
</dbReference>
<protein>
    <recommendedName>
        <fullName evidence="4">Secreted protein</fullName>
    </recommendedName>
</protein>
<keyword evidence="3" id="KW-1185">Reference proteome</keyword>